<keyword evidence="1" id="KW-0597">Phosphoprotein</keyword>
<dbReference type="SUPFAM" id="SSF52172">
    <property type="entry name" value="CheY-like"/>
    <property type="match status" value="1"/>
</dbReference>
<dbReference type="InterPro" id="IPR001789">
    <property type="entry name" value="Sig_transdc_resp-reg_receiver"/>
</dbReference>
<dbReference type="EMBL" id="FZOT01000004">
    <property type="protein sequence ID" value="SNS57874.1"/>
    <property type="molecule type" value="Genomic_DNA"/>
</dbReference>
<evidence type="ECO:0000313" key="4">
    <source>
        <dbReference type="Proteomes" id="UP000198284"/>
    </source>
</evidence>
<dbReference type="GO" id="GO:0000160">
    <property type="term" value="P:phosphorelay signal transduction system"/>
    <property type="evidence" value="ECO:0007669"/>
    <property type="project" value="InterPro"/>
</dbReference>
<protein>
    <submittedName>
        <fullName evidence="3">Response regulator receiver domain-containing protein</fullName>
    </submittedName>
</protein>
<proteinExistence type="predicted"/>
<dbReference type="Pfam" id="PF00072">
    <property type="entry name" value="Response_reg"/>
    <property type="match status" value="1"/>
</dbReference>
<dbReference type="AlphaFoldDB" id="A0A239FPM8"/>
<organism evidence="3 4">
    <name type="scientific">Noviherbaspirillum humi</name>
    <dbReference type="NCBI Taxonomy" id="1688639"/>
    <lineage>
        <taxon>Bacteria</taxon>
        <taxon>Pseudomonadati</taxon>
        <taxon>Pseudomonadota</taxon>
        <taxon>Betaproteobacteria</taxon>
        <taxon>Burkholderiales</taxon>
        <taxon>Oxalobacteraceae</taxon>
        <taxon>Noviherbaspirillum</taxon>
    </lineage>
</organism>
<accession>A0A239FPM8</accession>
<dbReference type="InterPro" id="IPR052893">
    <property type="entry name" value="TCS_response_regulator"/>
</dbReference>
<evidence type="ECO:0000256" key="1">
    <source>
        <dbReference type="PROSITE-ProRule" id="PRU00169"/>
    </source>
</evidence>
<feature type="modified residue" description="4-aspartylphosphate" evidence="1">
    <location>
        <position position="67"/>
    </location>
</feature>
<dbReference type="InterPro" id="IPR011006">
    <property type="entry name" value="CheY-like_superfamily"/>
</dbReference>
<dbReference type="CDD" id="cd17557">
    <property type="entry name" value="REC_Rcp-like"/>
    <property type="match status" value="1"/>
</dbReference>
<gene>
    <name evidence="3" type="ORF">SAMN06265795_1043</name>
</gene>
<dbReference type="SMART" id="SM00448">
    <property type="entry name" value="REC"/>
    <property type="match status" value="1"/>
</dbReference>
<dbReference type="PANTHER" id="PTHR44520:SF1">
    <property type="entry name" value="TWO-COMPONENT SYSTEM REGULATORY PROTEIN"/>
    <property type="match status" value="1"/>
</dbReference>
<dbReference type="Proteomes" id="UP000198284">
    <property type="component" value="Unassembled WGS sequence"/>
</dbReference>
<reference evidence="3 4" key="1">
    <citation type="submission" date="2017-06" db="EMBL/GenBank/DDBJ databases">
        <authorList>
            <person name="Kim H.J."/>
            <person name="Triplett B.A."/>
        </authorList>
    </citation>
    <scope>NUCLEOTIDE SEQUENCE [LARGE SCALE GENOMIC DNA]</scope>
    <source>
        <strain evidence="3 4">U15</strain>
    </source>
</reference>
<dbReference type="Gene3D" id="3.40.50.2300">
    <property type="match status" value="1"/>
</dbReference>
<dbReference type="OrthoDB" id="9793549at2"/>
<keyword evidence="4" id="KW-1185">Reference proteome</keyword>
<dbReference type="RefSeq" id="WP_089398869.1">
    <property type="nucleotide sequence ID" value="NZ_FZOT01000004.1"/>
</dbReference>
<sequence length="151" mass="16709">MQAQQLILLVEDNEDDVILAQRAFRKAGVDVPICVVRDGDEAVDYLGGGGRYGDRRSFPLPTIVLLDLKLPRRSGLDVLRWIRADPALGTLPVIVFTTSAQASDLEQAYSLGANSYLKKPVTLEDTTEMLRAAGLYWLTHNEAPPQVRRGF</sequence>
<name>A0A239FPM8_9BURK</name>
<dbReference type="PANTHER" id="PTHR44520">
    <property type="entry name" value="RESPONSE REGULATOR RCP1-RELATED"/>
    <property type="match status" value="1"/>
</dbReference>
<evidence type="ECO:0000259" key="2">
    <source>
        <dbReference type="PROSITE" id="PS50110"/>
    </source>
</evidence>
<feature type="domain" description="Response regulatory" evidence="2">
    <location>
        <begin position="6"/>
        <end position="134"/>
    </location>
</feature>
<dbReference type="PROSITE" id="PS50110">
    <property type="entry name" value="RESPONSE_REGULATORY"/>
    <property type="match status" value="1"/>
</dbReference>
<evidence type="ECO:0000313" key="3">
    <source>
        <dbReference type="EMBL" id="SNS57874.1"/>
    </source>
</evidence>